<evidence type="ECO:0000313" key="3">
    <source>
        <dbReference type="EMBL" id="CAF1567494.1"/>
    </source>
</evidence>
<dbReference type="Proteomes" id="UP000663828">
    <property type="component" value="Unassembled WGS sequence"/>
</dbReference>
<protein>
    <submittedName>
        <fullName evidence="3">Uncharacterized protein</fullName>
    </submittedName>
</protein>
<accession>A0A815YA40</accession>
<dbReference type="Proteomes" id="UP000663852">
    <property type="component" value="Unassembled WGS sequence"/>
</dbReference>
<keyword evidence="4" id="KW-1185">Reference proteome</keyword>
<dbReference type="EMBL" id="CAJNOJ010000860">
    <property type="protein sequence ID" value="CAF1529487.1"/>
    <property type="molecule type" value="Genomic_DNA"/>
</dbReference>
<dbReference type="EMBL" id="CAJNOR010005554">
    <property type="protein sequence ID" value="CAF1567494.1"/>
    <property type="molecule type" value="Genomic_DNA"/>
</dbReference>
<reference evidence="3" key="1">
    <citation type="submission" date="2021-02" db="EMBL/GenBank/DDBJ databases">
        <authorList>
            <person name="Nowell W R."/>
        </authorList>
    </citation>
    <scope>NUCLEOTIDE SEQUENCE</scope>
</reference>
<feature type="compositionally biased region" description="Polar residues" evidence="1">
    <location>
        <begin position="61"/>
        <end position="71"/>
    </location>
</feature>
<comment type="caution">
    <text evidence="3">The sequence shown here is derived from an EMBL/GenBank/DDBJ whole genome shotgun (WGS) entry which is preliminary data.</text>
</comment>
<feature type="region of interest" description="Disordered" evidence="1">
    <location>
        <begin position="1"/>
        <end position="38"/>
    </location>
</feature>
<evidence type="ECO:0000256" key="1">
    <source>
        <dbReference type="SAM" id="MobiDB-lite"/>
    </source>
</evidence>
<feature type="compositionally biased region" description="Basic and acidic residues" evidence="1">
    <location>
        <begin position="1"/>
        <end position="12"/>
    </location>
</feature>
<evidence type="ECO:0000313" key="2">
    <source>
        <dbReference type="EMBL" id="CAF1529487.1"/>
    </source>
</evidence>
<proteinExistence type="predicted"/>
<name>A0A815YA40_ADIRI</name>
<feature type="region of interest" description="Disordered" evidence="1">
    <location>
        <begin position="61"/>
        <end position="91"/>
    </location>
</feature>
<sequence length="159" mass="18044">MSSLDKSTDNKAETASSTTIQTRSSSTQTGNSPQRRHQRRFCIMLTNNPRMIRSASRTLHNATVNVSNQNTQQRQRSPPPPYSESQRQEQLNLSNGQEVPLLTQFLAMNITTDSNGDYEKEIEDDFRAQIQSILQAYLQKTRRSSPINSIFDMSNCADD</sequence>
<gene>
    <name evidence="2" type="ORF">EDS130_LOCUS44456</name>
    <name evidence="3" type="ORF">XAT740_LOCUS44153</name>
</gene>
<organism evidence="3 4">
    <name type="scientific">Adineta ricciae</name>
    <name type="common">Rotifer</name>
    <dbReference type="NCBI Taxonomy" id="249248"/>
    <lineage>
        <taxon>Eukaryota</taxon>
        <taxon>Metazoa</taxon>
        <taxon>Spiralia</taxon>
        <taxon>Gnathifera</taxon>
        <taxon>Rotifera</taxon>
        <taxon>Eurotatoria</taxon>
        <taxon>Bdelloidea</taxon>
        <taxon>Adinetida</taxon>
        <taxon>Adinetidae</taxon>
        <taxon>Adineta</taxon>
    </lineage>
</organism>
<evidence type="ECO:0000313" key="4">
    <source>
        <dbReference type="Proteomes" id="UP000663828"/>
    </source>
</evidence>
<feature type="compositionally biased region" description="Low complexity" evidence="1">
    <location>
        <begin position="16"/>
        <end position="29"/>
    </location>
</feature>
<dbReference type="AlphaFoldDB" id="A0A815YA40"/>